<comment type="similarity">
    <text evidence="5">Belongs to the methyl-accepting chemotaxis (MCP) protein family.</text>
</comment>
<dbReference type="InterPro" id="IPR024478">
    <property type="entry name" value="HlyB_4HB_MCP"/>
</dbReference>
<dbReference type="PANTHER" id="PTHR32089">
    <property type="entry name" value="METHYL-ACCEPTING CHEMOTAXIS PROTEIN MCPB"/>
    <property type="match status" value="1"/>
</dbReference>
<dbReference type="GO" id="GO:0007165">
    <property type="term" value="P:signal transduction"/>
    <property type="evidence" value="ECO:0007669"/>
    <property type="project" value="UniProtKB-KW"/>
</dbReference>
<evidence type="ECO:0000256" key="7">
    <source>
        <dbReference type="SAM" id="Phobius"/>
    </source>
</evidence>
<reference evidence="10 11" key="1">
    <citation type="submission" date="2019-07" db="EMBL/GenBank/DDBJ databases">
        <title>Whole genome shotgun sequence of Sporosarcina luteola NBRC 105378.</title>
        <authorList>
            <person name="Hosoyama A."/>
            <person name="Uohara A."/>
            <person name="Ohji S."/>
            <person name="Ichikawa N."/>
        </authorList>
    </citation>
    <scope>NUCLEOTIDE SEQUENCE [LARGE SCALE GENOMIC DNA]</scope>
    <source>
        <strain evidence="10 11">NBRC 105378</strain>
    </source>
</reference>
<dbReference type="Pfam" id="PF00672">
    <property type="entry name" value="HAMP"/>
    <property type="match status" value="1"/>
</dbReference>
<feature type="transmembrane region" description="Helical" evidence="7">
    <location>
        <begin position="12"/>
        <end position="31"/>
    </location>
</feature>
<keyword evidence="7" id="KW-1133">Transmembrane helix</keyword>
<evidence type="ECO:0000256" key="4">
    <source>
        <dbReference type="ARBA" id="ARBA00023224"/>
    </source>
</evidence>
<dbReference type="CDD" id="cd06225">
    <property type="entry name" value="HAMP"/>
    <property type="match status" value="1"/>
</dbReference>
<dbReference type="Proteomes" id="UP000321901">
    <property type="component" value="Unassembled WGS sequence"/>
</dbReference>
<dbReference type="Gene3D" id="6.10.340.10">
    <property type="match status" value="1"/>
</dbReference>
<feature type="domain" description="Methyl-accepting transducer" evidence="8">
    <location>
        <begin position="276"/>
        <end position="512"/>
    </location>
</feature>
<keyword evidence="3 7" id="KW-0472">Membrane</keyword>
<accession>A0A511Z620</accession>
<dbReference type="Pfam" id="PF00015">
    <property type="entry name" value="MCPsignal"/>
    <property type="match status" value="1"/>
</dbReference>
<dbReference type="Gene3D" id="1.10.287.950">
    <property type="entry name" value="Methyl-accepting chemotaxis protein"/>
    <property type="match status" value="1"/>
</dbReference>
<dbReference type="PROSITE" id="PS50111">
    <property type="entry name" value="CHEMOTAXIS_TRANSDUC_2"/>
    <property type="match status" value="1"/>
</dbReference>
<dbReference type="PROSITE" id="PS50885">
    <property type="entry name" value="HAMP"/>
    <property type="match status" value="1"/>
</dbReference>
<organism evidence="10 11">
    <name type="scientific">Sporosarcina luteola</name>
    <dbReference type="NCBI Taxonomy" id="582850"/>
    <lineage>
        <taxon>Bacteria</taxon>
        <taxon>Bacillati</taxon>
        <taxon>Bacillota</taxon>
        <taxon>Bacilli</taxon>
        <taxon>Bacillales</taxon>
        <taxon>Caryophanaceae</taxon>
        <taxon>Sporosarcina</taxon>
    </lineage>
</organism>
<dbReference type="EMBL" id="BJYL01000016">
    <property type="protein sequence ID" value="GEN82897.1"/>
    <property type="molecule type" value="Genomic_DNA"/>
</dbReference>
<dbReference type="SMART" id="SM00283">
    <property type="entry name" value="MA"/>
    <property type="match status" value="1"/>
</dbReference>
<evidence type="ECO:0000313" key="11">
    <source>
        <dbReference type="Proteomes" id="UP000321901"/>
    </source>
</evidence>
<evidence type="ECO:0008006" key="12">
    <source>
        <dbReference type="Google" id="ProtNLM"/>
    </source>
</evidence>
<gene>
    <name evidence="10" type="ORF">SLU01_12090</name>
</gene>
<comment type="caution">
    <text evidence="10">The sequence shown here is derived from an EMBL/GenBank/DDBJ whole genome shotgun (WGS) entry which is preliminary data.</text>
</comment>
<dbReference type="CDD" id="cd11386">
    <property type="entry name" value="MCP_signal"/>
    <property type="match status" value="1"/>
</dbReference>
<evidence type="ECO:0000313" key="10">
    <source>
        <dbReference type="EMBL" id="GEN82897.1"/>
    </source>
</evidence>
<evidence type="ECO:0000256" key="6">
    <source>
        <dbReference type="PROSITE-ProRule" id="PRU00284"/>
    </source>
</evidence>
<keyword evidence="11" id="KW-1185">Reference proteome</keyword>
<dbReference type="InterPro" id="IPR004089">
    <property type="entry name" value="MCPsignal_dom"/>
</dbReference>
<sequence>MKYSVRKKLWTGFLSLVVLMIVAGIMNYLTIPDISDRYKSLIDERLEKVILLEQLSTNQNMLSNELRGYLLYKQVYYLKDRRELLESFDAKVQELDATLQSEDSRALLDELKDASEQYRSLTESAVASFTNAQDEEALKYAEEAEPFQTLITKNATKLIEIQREQVQKAESELEHRLQSTAIFILGVLALITILSVIIAYVISKIITRPVGKMTDALKQLAQGDFAMEPLHIKNRDEIGEMATAFNEMTSDLRGIIMNTRDSSHQLAAQAEQLTASSEESLAASEMVAGIAEKNLLASDMQVTLVNDASRAMGEMAIGITQITNDNEMMLASTDAVSRLVGEGADLMKDVSDQMSSISSSIQQSADIITDLSIHSENIRNVTGLITGIAEQTNLLALNAAIEAARAGEQGKGFAVVANEVRNLAEQSKTSAEEIGRMIDAIIQNVSLAVDSTEAGTDRVKEGLKITERTNKVFTEIELASNDVSNKVQTVSTAIEQIRTMSEQVTEGSEKVQELAIQASAEAQSTSAATEEQLASNEEIAASAQTLSEVAEKLQNDMGRFTV</sequence>
<feature type="domain" description="HAMP" evidence="9">
    <location>
        <begin position="204"/>
        <end position="257"/>
    </location>
</feature>
<protein>
    <recommendedName>
        <fullName evidence="12">Methyl-accepting chemotaxis protein</fullName>
    </recommendedName>
</protein>
<keyword evidence="7" id="KW-0812">Transmembrane</keyword>
<evidence type="ECO:0000256" key="3">
    <source>
        <dbReference type="ARBA" id="ARBA00023136"/>
    </source>
</evidence>
<evidence type="ECO:0000256" key="2">
    <source>
        <dbReference type="ARBA" id="ARBA00022475"/>
    </source>
</evidence>
<evidence type="ECO:0000259" key="8">
    <source>
        <dbReference type="PROSITE" id="PS50111"/>
    </source>
</evidence>
<evidence type="ECO:0000256" key="1">
    <source>
        <dbReference type="ARBA" id="ARBA00004236"/>
    </source>
</evidence>
<dbReference type="RefSeq" id="WP_170232611.1">
    <property type="nucleotide sequence ID" value="NZ_BJYL01000016.1"/>
</dbReference>
<dbReference type="InterPro" id="IPR003660">
    <property type="entry name" value="HAMP_dom"/>
</dbReference>
<dbReference type="Pfam" id="PF12729">
    <property type="entry name" value="4HB_MCP_1"/>
    <property type="match status" value="1"/>
</dbReference>
<dbReference type="GO" id="GO:0005886">
    <property type="term" value="C:plasma membrane"/>
    <property type="evidence" value="ECO:0007669"/>
    <property type="project" value="UniProtKB-SubCell"/>
</dbReference>
<dbReference type="AlphaFoldDB" id="A0A511Z620"/>
<dbReference type="PANTHER" id="PTHR32089:SF112">
    <property type="entry name" value="LYSOZYME-LIKE PROTEIN-RELATED"/>
    <property type="match status" value="1"/>
</dbReference>
<dbReference type="SUPFAM" id="SSF58104">
    <property type="entry name" value="Methyl-accepting chemotaxis protein (MCP) signaling domain"/>
    <property type="match status" value="1"/>
</dbReference>
<dbReference type="SMART" id="SM00304">
    <property type="entry name" value="HAMP"/>
    <property type="match status" value="1"/>
</dbReference>
<evidence type="ECO:0000256" key="5">
    <source>
        <dbReference type="ARBA" id="ARBA00029447"/>
    </source>
</evidence>
<keyword evidence="4 6" id="KW-0807">Transducer</keyword>
<keyword evidence="2" id="KW-1003">Cell membrane</keyword>
<evidence type="ECO:0000259" key="9">
    <source>
        <dbReference type="PROSITE" id="PS50885"/>
    </source>
</evidence>
<proteinExistence type="inferred from homology"/>
<feature type="transmembrane region" description="Helical" evidence="7">
    <location>
        <begin position="181"/>
        <end position="202"/>
    </location>
</feature>
<comment type="subcellular location">
    <subcellularLocation>
        <location evidence="1">Cell membrane</location>
    </subcellularLocation>
</comment>
<name>A0A511Z620_9BACL</name>